<dbReference type="EMBL" id="JAMQGM010000064">
    <property type="protein sequence ID" value="MCM2580463.1"/>
    <property type="molecule type" value="Genomic_DNA"/>
</dbReference>
<organism evidence="2 3">
    <name type="scientific">Streptomyces meridianus</name>
    <dbReference type="NCBI Taxonomy" id="2938945"/>
    <lineage>
        <taxon>Bacteria</taxon>
        <taxon>Bacillati</taxon>
        <taxon>Actinomycetota</taxon>
        <taxon>Actinomycetes</taxon>
        <taxon>Kitasatosporales</taxon>
        <taxon>Streptomycetaceae</taxon>
        <taxon>Streptomyces</taxon>
    </lineage>
</organism>
<evidence type="ECO:0000256" key="1">
    <source>
        <dbReference type="SAM" id="MobiDB-lite"/>
    </source>
</evidence>
<protein>
    <submittedName>
        <fullName evidence="2">Uncharacterized protein</fullName>
    </submittedName>
</protein>
<dbReference type="RefSeq" id="WP_251419335.1">
    <property type="nucleotide sequence ID" value="NZ_JAMQGM010000064.1"/>
</dbReference>
<dbReference type="Proteomes" id="UP001167160">
    <property type="component" value="Unassembled WGS sequence"/>
</dbReference>
<evidence type="ECO:0000313" key="3">
    <source>
        <dbReference type="Proteomes" id="UP001167160"/>
    </source>
</evidence>
<reference evidence="2" key="1">
    <citation type="journal article" date="2023" name="Int. J. Syst. Evol. Microbiol.">
        <title>Streptomyces meridianus sp. nov. isolated from brackish water of the Tagus estuary in Alcochete, Portugal.</title>
        <authorList>
            <person name="Santos J.D.N."/>
            <person name="Klimek D."/>
            <person name="Calusinska M."/>
            <person name="Lobo Da Cunha A."/>
            <person name="Catita J."/>
            <person name="Goncalves H."/>
            <person name="Gonzalez I."/>
            <person name="Reyes F."/>
            <person name="Lage O.M."/>
        </authorList>
    </citation>
    <scope>NUCLEOTIDE SEQUENCE</scope>
    <source>
        <strain evidence="2">MTZ3.1</strain>
    </source>
</reference>
<gene>
    <name evidence="2" type="ORF">M1E25_24525</name>
</gene>
<keyword evidence="3" id="KW-1185">Reference proteome</keyword>
<name>A0ABT0XD56_9ACTN</name>
<comment type="caution">
    <text evidence="2">The sequence shown here is derived from an EMBL/GenBank/DDBJ whole genome shotgun (WGS) entry which is preliminary data.</text>
</comment>
<sequence>MANDELDGLYPGEAARLVGTSVRAAWREMRGKSTTRQEAAAQRIQDRAAKREAERVEIRKAAQAAKEKAQLDAKKKAAIERATRRYR</sequence>
<accession>A0ABT0XD56</accession>
<evidence type="ECO:0000313" key="2">
    <source>
        <dbReference type="EMBL" id="MCM2580463.1"/>
    </source>
</evidence>
<feature type="region of interest" description="Disordered" evidence="1">
    <location>
        <begin position="65"/>
        <end position="87"/>
    </location>
</feature>
<proteinExistence type="predicted"/>